<gene>
    <name evidence="2" type="ORF">J4H85_03010</name>
</gene>
<dbReference type="SUPFAM" id="SSF102588">
    <property type="entry name" value="LmbE-like"/>
    <property type="match status" value="1"/>
</dbReference>
<dbReference type="AlphaFoldDB" id="A0A939QBZ2"/>
<accession>A0A939QBZ2</accession>
<evidence type="ECO:0000313" key="2">
    <source>
        <dbReference type="EMBL" id="MBO2988972.1"/>
    </source>
</evidence>
<proteinExistence type="predicted"/>
<dbReference type="EMBL" id="JAGFBF010000001">
    <property type="protein sequence ID" value="MBO2988972.1"/>
    <property type="molecule type" value="Genomic_DNA"/>
</dbReference>
<dbReference type="PANTHER" id="PTHR12993">
    <property type="entry name" value="N-ACETYLGLUCOSAMINYL-PHOSPHATIDYLINOSITOL DE-N-ACETYLASE-RELATED"/>
    <property type="match status" value="1"/>
</dbReference>
<dbReference type="InterPro" id="IPR024078">
    <property type="entry name" value="LmbE-like_dom_sf"/>
</dbReference>
<dbReference type="GO" id="GO:0016811">
    <property type="term" value="F:hydrolase activity, acting on carbon-nitrogen (but not peptide) bonds, in linear amides"/>
    <property type="evidence" value="ECO:0007669"/>
    <property type="project" value="TreeGrafter"/>
</dbReference>
<dbReference type="RefSeq" id="WP_208236741.1">
    <property type="nucleotide sequence ID" value="NZ_BAAAQU010000001.1"/>
</dbReference>
<dbReference type="InterPro" id="IPR003737">
    <property type="entry name" value="GlcNAc_PI_deacetylase-related"/>
</dbReference>
<keyword evidence="3" id="KW-1185">Reference proteome</keyword>
<dbReference type="Pfam" id="PF02585">
    <property type="entry name" value="PIG-L"/>
    <property type="match status" value="1"/>
</dbReference>
<protein>
    <submittedName>
        <fullName evidence="2">PIG-L family deacetylase</fullName>
    </submittedName>
</protein>
<evidence type="ECO:0000313" key="3">
    <source>
        <dbReference type="Proteomes" id="UP000668403"/>
    </source>
</evidence>
<sequence length="244" mass="26284">MSDLATPNLEPFDTDGVRRVLVVVAHPDDAEYGTSAAVAHWTAQGIEVAYLLLTAGEAGMQRPPEEAGPLRADEQRRACATVGVERLTILDFPDGTLEASLELRRAIAREIRTFEPDAVITGSGALFVPWGIDHADHRAAGIATIDAVRDADNRWVFPELLHDEDLAPWGATWLLLTGTAPTHFVELAETDVERAVASLGCHEAYLADLPDHPAPEDFIPPMLAGQGEAAGVARAYGFAAHRLR</sequence>
<keyword evidence="1" id="KW-0862">Zinc</keyword>
<dbReference type="Gene3D" id="3.40.50.10320">
    <property type="entry name" value="LmbE-like"/>
    <property type="match status" value="1"/>
</dbReference>
<dbReference type="Proteomes" id="UP000668403">
    <property type="component" value="Unassembled WGS sequence"/>
</dbReference>
<name>A0A939QBZ2_9MICO</name>
<organism evidence="2 3">
    <name type="scientific">Leucobacter tardus</name>
    <dbReference type="NCBI Taxonomy" id="501483"/>
    <lineage>
        <taxon>Bacteria</taxon>
        <taxon>Bacillati</taxon>
        <taxon>Actinomycetota</taxon>
        <taxon>Actinomycetes</taxon>
        <taxon>Micrococcales</taxon>
        <taxon>Microbacteriaceae</taxon>
        <taxon>Leucobacter</taxon>
    </lineage>
</organism>
<dbReference type="PANTHER" id="PTHR12993:SF28">
    <property type="entry name" value="LMBE FAMILY PROTEIN"/>
    <property type="match status" value="1"/>
</dbReference>
<comment type="caution">
    <text evidence="2">The sequence shown here is derived from an EMBL/GenBank/DDBJ whole genome shotgun (WGS) entry which is preliminary data.</text>
</comment>
<reference evidence="2" key="1">
    <citation type="submission" date="2021-03" db="EMBL/GenBank/DDBJ databases">
        <title>Leucobacter chromiisoli sp. nov., isolated from chromium-containing soil of chemical plant.</title>
        <authorList>
            <person name="Xu Z."/>
        </authorList>
    </citation>
    <scope>NUCLEOTIDE SEQUENCE</scope>
    <source>
        <strain evidence="2">K 70/01</strain>
    </source>
</reference>
<dbReference type="GO" id="GO:0016137">
    <property type="term" value="P:glycoside metabolic process"/>
    <property type="evidence" value="ECO:0007669"/>
    <property type="project" value="UniProtKB-ARBA"/>
</dbReference>
<evidence type="ECO:0000256" key="1">
    <source>
        <dbReference type="ARBA" id="ARBA00022833"/>
    </source>
</evidence>